<reference evidence="3 4" key="1">
    <citation type="journal article" date="2012" name="BMC Genomics">
        <title>Comparative genomics of the white-rot fungi, Phanerochaete carnosa and P. chrysosporium, to elucidate the genetic basis of the distinct wood types they colonize.</title>
        <authorList>
            <person name="Suzuki H."/>
            <person name="MacDonald J."/>
            <person name="Syed K."/>
            <person name="Salamov A."/>
            <person name="Hori C."/>
            <person name="Aerts A."/>
            <person name="Henrissat B."/>
            <person name="Wiebenga A."/>
            <person name="vanKuyk P.A."/>
            <person name="Barry K."/>
            <person name="Lindquist E."/>
            <person name="LaButti K."/>
            <person name="Lapidus A."/>
            <person name="Lucas S."/>
            <person name="Coutinho P."/>
            <person name="Gong Y."/>
            <person name="Samejima M."/>
            <person name="Mahadevan R."/>
            <person name="Abou-Zaid M."/>
            <person name="de Vries R.P."/>
            <person name="Igarashi K."/>
            <person name="Yadav J.S."/>
            <person name="Grigoriev I.V."/>
            <person name="Master E.R."/>
        </authorList>
    </citation>
    <scope>NUCLEOTIDE SEQUENCE [LARGE SCALE GENOMIC DNA]</scope>
    <source>
        <strain evidence="3 4">HHB-10118-sp</strain>
    </source>
</reference>
<evidence type="ECO:0000313" key="3">
    <source>
        <dbReference type="EMBL" id="EKM49694.1"/>
    </source>
</evidence>
<dbReference type="InParanoid" id="K5VSY7"/>
<dbReference type="Proteomes" id="UP000008370">
    <property type="component" value="Unassembled WGS sequence"/>
</dbReference>
<evidence type="ECO:0000256" key="1">
    <source>
        <dbReference type="ARBA" id="ARBA00023002"/>
    </source>
</evidence>
<keyword evidence="4" id="KW-1185">Reference proteome</keyword>
<gene>
    <name evidence="3" type="ORF">PHACADRAFT_265274</name>
</gene>
<dbReference type="OrthoDB" id="2310150at2759"/>
<dbReference type="CDD" id="cd19075">
    <property type="entry name" value="AKR_AKR7A1-5"/>
    <property type="match status" value="1"/>
</dbReference>
<evidence type="ECO:0000259" key="2">
    <source>
        <dbReference type="Pfam" id="PF00248"/>
    </source>
</evidence>
<dbReference type="InterPro" id="IPR018170">
    <property type="entry name" value="Aldo/ket_reductase_CS"/>
</dbReference>
<protein>
    <recommendedName>
        <fullName evidence="2">NADP-dependent oxidoreductase domain-containing protein</fullName>
    </recommendedName>
</protein>
<dbReference type="InterPro" id="IPR050523">
    <property type="entry name" value="AKR_Detox_Biosynth"/>
</dbReference>
<dbReference type="Pfam" id="PF00248">
    <property type="entry name" value="Aldo_ket_red"/>
    <property type="match status" value="1"/>
</dbReference>
<dbReference type="PANTHER" id="PTHR43364">
    <property type="entry name" value="NADH-SPECIFIC METHYLGLYOXAL REDUCTASE-RELATED"/>
    <property type="match status" value="1"/>
</dbReference>
<dbReference type="SUPFAM" id="SSF51430">
    <property type="entry name" value="NAD(P)-linked oxidoreductase"/>
    <property type="match status" value="1"/>
</dbReference>
<dbReference type="HOGENOM" id="CLU_023205_1_1_1"/>
<dbReference type="InterPro" id="IPR036812">
    <property type="entry name" value="NAD(P)_OxRdtase_dom_sf"/>
</dbReference>
<dbReference type="PROSITE" id="PS00062">
    <property type="entry name" value="ALDOKETO_REDUCTASE_2"/>
    <property type="match status" value="1"/>
</dbReference>
<dbReference type="InterPro" id="IPR023210">
    <property type="entry name" value="NADP_OxRdtase_dom"/>
</dbReference>
<accession>K5VSY7</accession>
<proteinExistence type="predicted"/>
<dbReference type="PANTHER" id="PTHR43364:SF4">
    <property type="entry name" value="NAD(P)-LINKED OXIDOREDUCTASE SUPERFAMILY PROTEIN"/>
    <property type="match status" value="1"/>
</dbReference>
<sequence length="320" mass="35778">MPSRIPLILGAGDFGDADSNGRVSDPAVAQDFLDFLVDHGHIGIDTARGYCKGTSEKLVGHLDLRGVACVDTKIFPSQPGDHSPQRLKEILGVSMDALNGKKIRIFYLHGPDRSVPFEDTLETVDSLHKAGCFEQLGLSNFMAWEVAEVVGICRRRDFILPTVYQGVYNLIDRLPEDELFPCLRKFNIKYAAYSPLAGGYLTDRFFVPESGKEIPLQKFDLKFTPSWYQDRYFPMASAITELQRAVKAHDLTLTEVAYRWLQWHSKLRPGDHGIVMAASRKAQIEGTVADCDKGPLQGVVVRACEDAWNKSKGVAKPYWL</sequence>
<dbReference type="GeneID" id="18919062"/>
<name>K5VSY7_PHACS</name>
<dbReference type="EMBL" id="JH930480">
    <property type="protein sequence ID" value="EKM49694.1"/>
    <property type="molecule type" value="Genomic_DNA"/>
</dbReference>
<dbReference type="AlphaFoldDB" id="K5VSY7"/>
<feature type="domain" description="NADP-dependent oxidoreductase" evidence="2">
    <location>
        <begin position="6"/>
        <end position="307"/>
    </location>
</feature>
<evidence type="ECO:0000313" key="4">
    <source>
        <dbReference type="Proteomes" id="UP000008370"/>
    </source>
</evidence>
<dbReference type="KEGG" id="pco:PHACADRAFT_265274"/>
<dbReference type="GO" id="GO:0016491">
    <property type="term" value="F:oxidoreductase activity"/>
    <property type="evidence" value="ECO:0007669"/>
    <property type="project" value="UniProtKB-KW"/>
</dbReference>
<keyword evidence="1" id="KW-0560">Oxidoreductase</keyword>
<dbReference type="RefSeq" id="XP_007401751.1">
    <property type="nucleotide sequence ID" value="XM_007401689.1"/>
</dbReference>
<dbReference type="Gene3D" id="3.20.20.100">
    <property type="entry name" value="NADP-dependent oxidoreductase domain"/>
    <property type="match status" value="1"/>
</dbReference>
<organism evidence="3 4">
    <name type="scientific">Phanerochaete carnosa (strain HHB-10118-sp)</name>
    <name type="common">White-rot fungus</name>
    <name type="synonym">Peniophora carnosa</name>
    <dbReference type="NCBI Taxonomy" id="650164"/>
    <lineage>
        <taxon>Eukaryota</taxon>
        <taxon>Fungi</taxon>
        <taxon>Dikarya</taxon>
        <taxon>Basidiomycota</taxon>
        <taxon>Agaricomycotina</taxon>
        <taxon>Agaricomycetes</taxon>
        <taxon>Polyporales</taxon>
        <taxon>Phanerochaetaceae</taxon>
        <taxon>Phanerochaete</taxon>
    </lineage>
</organism>